<protein>
    <submittedName>
        <fullName evidence="1">Uncharacterized protein</fullName>
    </submittedName>
</protein>
<dbReference type="EMBL" id="MQWB01000001">
    <property type="protein sequence ID" value="OZC02470.1"/>
    <property type="molecule type" value="Genomic_DNA"/>
</dbReference>
<gene>
    <name evidence="1" type="ORF">BSZ36_05440</name>
</gene>
<dbReference type="AlphaFoldDB" id="A0A259TXP8"/>
<dbReference type="Proteomes" id="UP000216446">
    <property type="component" value="Unassembled WGS sequence"/>
</dbReference>
<reference evidence="1 2" key="1">
    <citation type="submission" date="2016-11" db="EMBL/GenBank/DDBJ databases">
        <title>Study of marine rhodopsin-containing bacteria.</title>
        <authorList>
            <person name="Yoshizawa S."/>
            <person name="Kumagai Y."/>
            <person name="Kogure K."/>
        </authorList>
    </citation>
    <scope>NUCLEOTIDE SEQUENCE [LARGE SCALE GENOMIC DNA]</scope>
    <source>
        <strain evidence="1 2">SG-29</strain>
    </source>
</reference>
<evidence type="ECO:0000313" key="2">
    <source>
        <dbReference type="Proteomes" id="UP000216446"/>
    </source>
</evidence>
<proteinExistence type="predicted"/>
<accession>A0A259TXP8</accession>
<sequence>MLVLWPPASLLFVGTDLYTFAERRRSARQWGRAEPLVPNPFREDEEWMAIVQQTPGWEANYPALVRETIYDGRNRDLYDALAFGVVAGGQYLIEPVAQPRGLPDDVTNETRAEAEYQRNDAFGWSWLMVHEIEAYDWDREVIETTSRCMALEPGGEARGWRTVGVPPEGADWEKSGDSQTTQFGAVSRISPTRPPERTVSPVGTSSRSRSLVFGHTVRLMRSALFSGSTSCHSGHRTHRCRPTPSASALALAVTSACPALRPTRQPSAWGG</sequence>
<keyword evidence="2" id="KW-1185">Reference proteome</keyword>
<dbReference type="InParanoid" id="A0A259TXP8"/>
<name>A0A259TXP8_9BACT</name>
<evidence type="ECO:0000313" key="1">
    <source>
        <dbReference type="EMBL" id="OZC02470.1"/>
    </source>
</evidence>
<comment type="caution">
    <text evidence="1">The sequence shown here is derived from an EMBL/GenBank/DDBJ whole genome shotgun (WGS) entry which is preliminary data.</text>
</comment>
<organism evidence="1 2">
    <name type="scientific">Rubricoccus marinus</name>
    <dbReference type="NCBI Taxonomy" id="716817"/>
    <lineage>
        <taxon>Bacteria</taxon>
        <taxon>Pseudomonadati</taxon>
        <taxon>Rhodothermota</taxon>
        <taxon>Rhodothermia</taxon>
        <taxon>Rhodothermales</taxon>
        <taxon>Rubricoccaceae</taxon>
        <taxon>Rubricoccus</taxon>
    </lineage>
</organism>